<dbReference type="PANTHER" id="PTHR10192:SF5">
    <property type="entry name" value="GEPHYRIN"/>
    <property type="match status" value="1"/>
</dbReference>
<evidence type="ECO:0000256" key="7">
    <source>
        <dbReference type="ARBA" id="ARBA00023150"/>
    </source>
</evidence>
<evidence type="ECO:0000256" key="4">
    <source>
        <dbReference type="ARBA" id="ARBA00013269"/>
    </source>
</evidence>
<evidence type="ECO:0000256" key="6">
    <source>
        <dbReference type="ARBA" id="ARBA00022505"/>
    </source>
</evidence>
<dbReference type="Gene3D" id="2.40.340.10">
    <property type="entry name" value="MoeA, C-terminal, domain IV"/>
    <property type="match status" value="1"/>
</dbReference>
<comment type="similarity">
    <text evidence="3 9">Belongs to the MoeA family.</text>
</comment>
<dbReference type="InterPro" id="IPR038987">
    <property type="entry name" value="MoeA-like"/>
</dbReference>
<dbReference type="SUPFAM" id="SSF63882">
    <property type="entry name" value="MoeA N-terminal region -like"/>
    <property type="match status" value="1"/>
</dbReference>
<evidence type="ECO:0000259" key="11">
    <source>
        <dbReference type="SMART" id="SM00852"/>
    </source>
</evidence>
<comment type="cofactor">
    <cofactor evidence="9">
        <name>Mg(2+)</name>
        <dbReference type="ChEBI" id="CHEBI:18420"/>
    </cofactor>
</comment>
<evidence type="ECO:0000256" key="3">
    <source>
        <dbReference type="ARBA" id="ARBA00010763"/>
    </source>
</evidence>
<dbReference type="EC" id="2.10.1.1" evidence="4 9"/>
<keyword evidence="9" id="KW-0479">Metal-binding</keyword>
<evidence type="ECO:0000256" key="9">
    <source>
        <dbReference type="RuleBase" id="RU365090"/>
    </source>
</evidence>
<dbReference type="RefSeq" id="WP_161260355.1">
    <property type="nucleotide sequence ID" value="NZ_JAFBDC010000001.1"/>
</dbReference>
<dbReference type="SUPFAM" id="SSF53218">
    <property type="entry name" value="Molybdenum cofactor biosynthesis proteins"/>
    <property type="match status" value="1"/>
</dbReference>
<dbReference type="CDD" id="cd00887">
    <property type="entry name" value="MoeA"/>
    <property type="match status" value="1"/>
</dbReference>
<dbReference type="Gene3D" id="3.40.980.10">
    <property type="entry name" value="MoaB/Mog-like domain"/>
    <property type="match status" value="1"/>
</dbReference>
<reference evidence="12 13" key="1">
    <citation type="submission" date="2020-01" db="EMBL/GenBank/DDBJ databases">
        <title>Whole genome sequence of Heliobacterium gestii DSM 11169.</title>
        <authorList>
            <person name="Kyndt J.A."/>
            <person name="Meyer T.E."/>
        </authorList>
    </citation>
    <scope>NUCLEOTIDE SEQUENCE [LARGE SCALE GENOMIC DNA]</scope>
    <source>
        <strain evidence="12 13">DSM 11169</strain>
    </source>
</reference>
<dbReference type="OrthoDB" id="9804758at2"/>
<evidence type="ECO:0000256" key="8">
    <source>
        <dbReference type="ARBA" id="ARBA00047317"/>
    </source>
</evidence>
<dbReference type="GO" id="GO:0006777">
    <property type="term" value="P:Mo-molybdopterin cofactor biosynthetic process"/>
    <property type="evidence" value="ECO:0007669"/>
    <property type="project" value="UniProtKB-UniRule"/>
</dbReference>
<proteinExistence type="inferred from homology"/>
<keyword evidence="7 9" id="KW-0501">Molybdenum cofactor biosynthesis</keyword>
<keyword evidence="9 12" id="KW-0808">Transferase</keyword>
<gene>
    <name evidence="12" type="ORF">GTO89_01925</name>
</gene>
<name>A0A845L6F0_HELGE</name>
<feature type="transmembrane region" description="Helical" evidence="10">
    <location>
        <begin position="318"/>
        <end position="336"/>
    </location>
</feature>
<dbReference type="GO" id="GO:0005829">
    <property type="term" value="C:cytosol"/>
    <property type="evidence" value="ECO:0007669"/>
    <property type="project" value="TreeGrafter"/>
</dbReference>
<dbReference type="Pfam" id="PF03453">
    <property type="entry name" value="MoeA_N"/>
    <property type="match status" value="1"/>
</dbReference>
<dbReference type="Proteomes" id="UP000471031">
    <property type="component" value="Unassembled WGS sequence"/>
</dbReference>
<dbReference type="Gene3D" id="3.90.105.10">
    <property type="entry name" value="Molybdopterin biosynthesis moea protein, domain 2"/>
    <property type="match status" value="1"/>
</dbReference>
<keyword evidence="13" id="KW-1185">Reference proteome</keyword>
<comment type="caution">
    <text evidence="12">The sequence shown here is derived from an EMBL/GenBank/DDBJ whole genome shotgun (WGS) entry which is preliminary data.</text>
</comment>
<evidence type="ECO:0000256" key="5">
    <source>
        <dbReference type="ARBA" id="ARBA00021108"/>
    </source>
</evidence>
<accession>A0A845L6F0</accession>
<evidence type="ECO:0000256" key="2">
    <source>
        <dbReference type="ARBA" id="ARBA00005046"/>
    </source>
</evidence>
<dbReference type="InterPro" id="IPR036135">
    <property type="entry name" value="MoeA_linker/N_sf"/>
</dbReference>
<evidence type="ECO:0000313" key="13">
    <source>
        <dbReference type="Proteomes" id="UP000471031"/>
    </source>
</evidence>
<dbReference type="Pfam" id="PF03454">
    <property type="entry name" value="MoeA_C"/>
    <property type="match status" value="1"/>
</dbReference>
<comment type="pathway">
    <text evidence="2 9">Cofactor biosynthesis; molybdopterin biosynthesis.</text>
</comment>
<keyword evidence="10" id="KW-1133">Transmembrane helix</keyword>
<sequence length="423" mass="45129">MNEEEARKSGRYGQVLIALEEARELLLAKTAPLPAEAVRLIDAMDRTIAEPIRAERPLPLFDRSALDGYAVASRDLREATQDQPVHLFVQEEVPAGHQAKQPLATGRTIKVMTGAPLPEGADAVVGHEFTTSGSLKDAVFFRSPVVPGQGVAPKGEEYGAGELAIPAGAVIGAAESALLAALRRDPVRVRRRPRIGLFGTGDELWEGDGTPPPGKIRPTNVYALAALVRQAGGEPVLLGTAADRREAVADVFRAGLEAGLDLVISTGGVSAGDYDVVKDALYGMDAEMLFWKVALRPGAPAVAARWEKGLLIGLSGNPAGAVILFILLVAPVIASLSGRSWSLPRSTARLAAPFAKRKGLRGFLWGKAEEREGRLWVRLLDNQKCGGMRSFLESNCLVEVPAGAHDWPAGRETSVLWLPKGRF</sequence>
<evidence type="ECO:0000256" key="1">
    <source>
        <dbReference type="ARBA" id="ARBA00002901"/>
    </source>
</evidence>
<keyword evidence="10" id="KW-0812">Transmembrane</keyword>
<dbReference type="GO" id="GO:0061599">
    <property type="term" value="F:molybdopterin molybdotransferase activity"/>
    <property type="evidence" value="ECO:0007669"/>
    <property type="project" value="UniProtKB-UniRule"/>
</dbReference>
<evidence type="ECO:0000256" key="10">
    <source>
        <dbReference type="SAM" id="Phobius"/>
    </source>
</evidence>
<keyword evidence="10" id="KW-0472">Membrane</keyword>
<dbReference type="Gene3D" id="2.170.190.11">
    <property type="entry name" value="Molybdopterin biosynthesis moea protein, domain 3"/>
    <property type="match status" value="1"/>
</dbReference>
<dbReference type="InterPro" id="IPR005111">
    <property type="entry name" value="MoeA_C_domain_IV"/>
</dbReference>
<keyword evidence="9" id="KW-0460">Magnesium</keyword>
<keyword evidence="6 9" id="KW-0500">Molybdenum</keyword>
<evidence type="ECO:0000313" key="12">
    <source>
        <dbReference type="EMBL" id="MZP41788.1"/>
    </source>
</evidence>
<dbReference type="SMART" id="SM00852">
    <property type="entry name" value="MoCF_biosynth"/>
    <property type="match status" value="1"/>
</dbReference>
<dbReference type="NCBIfam" id="NF045515">
    <property type="entry name" value="Glp_gephyrin"/>
    <property type="match status" value="1"/>
</dbReference>
<dbReference type="PANTHER" id="PTHR10192">
    <property type="entry name" value="MOLYBDOPTERIN BIOSYNTHESIS PROTEIN"/>
    <property type="match status" value="1"/>
</dbReference>
<dbReference type="EMBL" id="WXEX01000001">
    <property type="protein sequence ID" value="MZP41788.1"/>
    <property type="molecule type" value="Genomic_DNA"/>
</dbReference>
<dbReference type="AlphaFoldDB" id="A0A845L6F0"/>
<protein>
    <recommendedName>
        <fullName evidence="5 9">Molybdopterin molybdenumtransferase</fullName>
        <ecNumber evidence="4 9">2.10.1.1</ecNumber>
    </recommendedName>
</protein>
<dbReference type="SUPFAM" id="SSF63867">
    <property type="entry name" value="MoeA C-terminal domain-like"/>
    <property type="match status" value="1"/>
</dbReference>
<dbReference type="InterPro" id="IPR036425">
    <property type="entry name" value="MoaB/Mog-like_dom_sf"/>
</dbReference>
<dbReference type="InterPro" id="IPR005110">
    <property type="entry name" value="MoeA_linker/N"/>
</dbReference>
<feature type="domain" description="MoaB/Mog" evidence="11">
    <location>
        <begin position="196"/>
        <end position="335"/>
    </location>
</feature>
<comment type="catalytic activity">
    <reaction evidence="8">
        <text>adenylyl-molybdopterin + molybdate = Mo-molybdopterin + AMP + H(+)</text>
        <dbReference type="Rhea" id="RHEA:35047"/>
        <dbReference type="ChEBI" id="CHEBI:15378"/>
        <dbReference type="ChEBI" id="CHEBI:36264"/>
        <dbReference type="ChEBI" id="CHEBI:62727"/>
        <dbReference type="ChEBI" id="CHEBI:71302"/>
        <dbReference type="ChEBI" id="CHEBI:456215"/>
        <dbReference type="EC" id="2.10.1.1"/>
    </reaction>
</comment>
<dbReference type="UniPathway" id="UPA00344"/>
<organism evidence="12 13">
    <name type="scientific">Heliomicrobium gestii</name>
    <name type="common">Heliobacterium gestii</name>
    <dbReference type="NCBI Taxonomy" id="2699"/>
    <lineage>
        <taxon>Bacteria</taxon>
        <taxon>Bacillati</taxon>
        <taxon>Bacillota</taxon>
        <taxon>Clostridia</taxon>
        <taxon>Eubacteriales</taxon>
        <taxon>Heliobacteriaceae</taxon>
        <taxon>Heliomicrobium</taxon>
    </lineage>
</organism>
<comment type="function">
    <text evidence="1 9">Catalyzes the insertion of molybdate into adenylated molybdopterin with the concomitant release of AMP.</text>
</comment>
<dbReference type="Pfam" id="PF00994">
    <property type="entry name" value="MoCF_biosynth"/>
    <property type="match status" value="1"/>
</dbReference>
<dbReference type="InterPro" id="IPR001453">
    <property type="entry name" value="MoaB/Mog_dom"/>
</dbReference>
<dbReference type="InterPro" id="IPR036688">
    <property type="entry name" value="MoeA_C_domain_IV_sf"/>
</dbReference>
<dbReference type="GO" id="GO:0046872">
    <property type="term" value="F:metal ion binding"/>
    <property type="evidence" value="ECO:0007669"/>
    <property type="project" value="UniProtKB-UniRule"/>
</dbReference>